<evidence type="ECO:0000256" key="2">
    <source>
        <dbReference type="ARBA" id="ARBA00022622"/>
    </source>
</evidence>
<protein>
    <submittedName>
        <fullName evidence="10">Uncharacterized protein</fullName>
    </submittedName>
</protein>
<keyword evidence="6 8" id="KW-0472">Membrane</keyword>
<dbReference type="PANTHER" id="PTHR33562">
    <property type="entry name" value="ATILLA, ISOFORM B-RELATED-RELATED"/>
    <property type="match status" value="1"/>
</dbReference>
<keyword evidence="3 8" id="KW-0812">Transmembrane</keyword>
<evidence type="ECO:0000256" key="5">
    <source>
        <dbReference type="ARBA" id="ARBA00022989"/>
    </source>
</evidence>
<dbReference type="InterPro" id="IPR050975">
    <property type="entry name" value="Sleep_regulator"/>
</dbReference>
<evidence type="ECO:0000256" key="6">
    <source>
        <dbReference type="ARBA" id="ARBA00023136"/>
    </source>
</evidence>
<feature type="transmembrane region" description="Helical" evidence="8">
    <location>
        <begin position="116"/>
        <end position="132"/>
    </location>
</feature>
<dbReference type="EMBL" id="JARQZJ010000091">
    <property type="protein sequence ID" value="KAK9883351.1"/>
    <property type="molecule type" value="Genomic_DNA"/>
</dbReference>
<sequence length="134" mass="14980">MFEAKLLLVSLLFLLLLHFGHTLTCYSCLASVGHGLPCENIANHTTDISQHECFYTNAVCAIYKIEYGTSINIYRSCKEAGVCLALSKKFNSQYNRVLDCKTCNDDDLCNSSHPNTSSIFLIIVSITIFLICNR</sequence>
<evidence type="ECO:0000256" key="3">
    <source>
        <dbReference type="ARBA" id="ARBA00022692"/>
    </source>
</evidence>
<evidence type="ECO:0000256" key="4">
    <source>
        <dbReference type="ARBA" id="ARBA00022729"/>
    </source>
</evidence>
<keyword evidence="2" id="KW-0336">GPI-anchor</keyword>
<comment type="caution">
    <text evidence="10">The sequence shown here is derived from an EMBL/GenBank/DDBJ whole genome shotgun (WGS) entry which is preliminary data.</text>
</comment>
<feature type="signal peptide" evidence="9">
    <location>
        <begin position="1"/>
        <end position="22"/>
    </location>
</feature>
<keyword evidence="4 9" id="KW-0732">Signal</keyword>
<proteinExistence type="predicted"/>
<evidence type="ECO:0000256" key="8">
    <source>
        <dbReference type="SAM" id="Phobius"/>
    </source>
</evidence>
<name>A0AAW1UU51_9CUCU</name>
<reference evidence="10 11" key="1">
    <citation type="submission" date="2023-03" db="EMBL/GenBank/DDBJ databases">
        <title>Genome insight into feeding habits of ladybird beetles.</title>
        <authorList>
            <person name="Li H.-S."/>
            <person name="Huang Y.-H."/>
            <person name="Pang H."/>
        </authorList>
    </citation>
    <scope>NUCLEOTIDE SEQUENCE [LARGE SCALE GENOMIC DNA]</scope>
    <source>
        <strain evidence="10">SYSU_2023b</strain>
        <tissue evidence="10">Whole body</tissue>
    </source>
</reference>
<evidence type="ECO:0000313" key="10">
    <source>
        <dbReference type="EMBL" id="KAK9883351.1"/>
    </source>
</evidence>
<evidence type="ECO:0000313" key="11">
    <source>
        <dbReference type="Proteomes" id="UP001431783"/>
    </source>
</evidence>
<dbReference type="PANTHER" id="PTHR33562:SF29">
    <property type="entry name" value="PROTEIN SLEEPLESS"/>
    <property type="match status" value="1"/>
</dbReference>
<keyword evidence="7" id="KW-0449">Lipoprotein</keyword>
<organism evidence="10 11">
    <name type="scientific">Henosepilachna vigintioctopunctata</name>
    <dbReference type="NCBI Taxonomy" id="420089"/>
    <lineage>
        <taxon>Eukaryota</taxon>
        <taxon>Metazoa</taxon>
        <taxon>Ecdysozoa</taxon>
        <taxon>Arthropoda</taxon>
        <taxon>Hexapoda</taxon>
        <taxon>Insecta</taxon>
        <taxon>Pterygota</taxon>
        <taxon>Neoptera</taxon>
        <taxon>Endopterygota</taxon>
        <taxon>Coleoptera</taxon>
        <taxon>Polyphaga</taxon>
        <taxon>Cucujiformia</taxon>
        <taxon>Coccinelloidea</taxon>
        <taxon>Coccinellidae</taxon>
        <taxon>Epilachninae</taxon>
        <taxon>Epilachnini</taxon>
        <taxon>Henosepilachna</taxon>
    </lineage>
</organism>
<evidence type="ECO:0000256" key="9">
    <source>
        <dbReference type="SAM" id="SignalP"/>
    </source>
</evidence>
<keyword evidence="11" id="KW-1185">Reference proteome</keyword>
<evidence type="ECO:0000256" key="1">
    <source>
        <dbReference type="ARBA" id="ARBA00004589"/>
    </source>
</evidence>
<comment type="subcellular location">
    <subcellularLocation>
        <location evidence="1">Membrane</location>
        <topology evidence="1">Lipid-anchor</topology>
        <topology evidence="1">GPI-anchor</topology>
    </subcellularLocation>
</comment>
<accession>A0AAW1UU51</accession>
<evidence type="ECO:0000256" key="7">
    <source>
        <dbReference type="ARBA" id="ARBA00023288"/>
    </source>
</evidence>
<dbReference type="Proteomes" id="UP001431783">
    <property type="component" value="Unassembled WGS sequence"/>
</dbReference>
<feature type="chain" id="PRO_5043441515" evidence="9">
    <location>
        <begin position="23"/>
        <end position="134"/>
    </location>
</feature>
<keyword evidence="2" id="KW-0325">Glycoprotein</keyword>
<dbReference type="GO" id="GO:0098552">
    <property type="term" value="C:side of membrane"/>
    <property type="evidence" value="ECO:0007669"/>
    <property type="project" value="UniProtKB-KW"/>
</dbReference>
<dbReference type="AlphaFoldDB" id="A0AAW1UU51"/>
<keyword evidence="5 8" id="KW-1133">Transmembrane helix</keyword>
<gene>
    <name evidence="10" type="ORF">WA026_001526</name>
</gene>